<proteinExistence type="predicted"/>
<dbReference type="AlphaFoldDB" id="A0A9P4VW11"/>
<organism evidence="2 3">
    <name type="scientific">Patellaria atrata CBS 101060</name>
    <dbReference type="NCBI Taxonomy" id="1346257"/>
    <lineage>
        <taxon>Eukaryota</taxon>
        <taxon>Fungi</taxon>
        <taxon>Dikarya</taxon>
        <taxon>Ascomycota</taxon>
        <taxon>Pezizomycotina</taxon>
        <taxon>Dothideomycetes</taxon>
        <taxon>Dothideomycetes incertae sedis</taxon>
        <taxon>Patellariales</taxon>
        <taxon>Patellariaceae</taxon>
        <taxon>Patellaria</taxon>
    </lineage>
</organism>
<dbReference type="EMBL" id="MU006089">
    <property type="protein sequence ID" value="KAF2843612.1"/>
    <property type="molecule type" value="Genomic_DNA"/>
</dbReference>
<feature type="compositionally biased region" description="Polar residues" evidence="1">
    <location>
        <begin position="318"/>
        <end position="329"/>
    </location>
</feature>
<evidence type="ECO:0000256" key="1">
    <source>
        <dbReference type="SAM" id="MobiDB-lite"/>
    </source>
</evidence>
<keyword evidence="3" id="KW-1185">Reference proteome</keyword>
<feature type="region of interest" description="Disordered" evidence="1">
    <location>
        <begin position="313"/>
        <end position="337"/>
    </location>
</feature>
<sequence length="396" mass="43440">MQYVNRGAEMQVSDLLQHIATAIDPHAHLPHQAQNGQDDAEESNILPRPELKIAYANVMRELSIMSITFPSAYGLPPKPPHIEIFEGLETVVSTDETLESMHDGWTHERYDQYPIGLPPSPPKFDAQLPTIDEDRDKKPEMSFCRICGYNFAICPHEDDDIEVEISQGLPALLRGPACDPYGDKCRCNVDEVASIDLELVDARLETSFISGTSEDGGDSDGTPAWVLGESSYPGIIEDRGTRGIELGVIPEWMVSETPYSYITGDDGPSGSYSDDAPEWMLSETPYSYITGNDGTNGVDLLTTPEMLSITAHDGASDVDSSLTASPSSTVEDDEASDDSLAMYKWSTAETDPSSAEQCEPCEICGHSCWCSMYPGVADDDVRYNDLDKYYNMAIVD</sequence>
<name>A0A9P4VW11_9PEZI</name>
<protein>
    <submittedName>
        <fullName evidence="2">Uncharacterized protein</fullName>
    </submittedName>
</protein>
<comment type="caution">
    <text evidence="2">The sequence shown here is derived from an EMBL/GenBank/DDBJ whole genome shotgun (WGS) entry which is preliminary data.</text>
</comment>
<reference evidence="2" key="1">
    <citation type="journal article" date="2020" name="Stud. Mycol.">
        <title>101 Dothideomycetes genomes: a test case for predicting lifestyles and emergence of pathogens.</title>
        <authorList>
            <person name="Haridas S."/>
            <person name="Albert R."/>
            <person name="Binder M."/>
            <person name="Bloem J."/>
            <person name="Labutti K."/>
            <person name="Salamov A."/>
            <person name="Andreopoulos B."/>
            <person name="Baker S."/>
            <person name="Barry K."/>
            <person name="Bills G."/>
            <person name="Bluhm B."/>
            <person name="Cannon C."/>
            <person name="Castanera R."/>
            <person name="Culley D."/>
            <person name="Daum C."/>
            <person name="Ezra D."/>
            <person name="Gonzalez J."/>
            <person name="Henrissat B."/>
            <person name="Kuo A."/>
            <person name="Liang C."/>
            <person name="Lipzen A."/>
            <person name="Lutzoni F."/>
            <person name="Magnuson J."/>
            <person name="Mondo S."/>
            <person name="Nolan M."/>
            <person name="Ohm R."/>
            <person name="Pangilinan J."/>
            <person name="Park H.-J."/>
            <person name="Ramirez L."/>
            <person name="Alfaro M."/>
            <person name="Sun H."/>
            <person name="Tritt A."/>
            <person name="Yoshinaga Y."/>
            <person name="Zwiers L.-H."/>
            <person name="Turgeon B."/>
            <person name="Goodwin S."/>
            <person name="Spatafora J."/>
            <person name="Crous P."/>
            <person name="Grigoriev I."/>
        </authorList>
    </citation>
    <scope>NUCLEOTIDE SEQUENCE</scope>
    <source>
        <strain evidence="2">CBS 101060</strain>
    </source>
</reference>
<dbReference type="Proteomes" id="UP000799429">
    <property type="component" value="Unassembled WGS sequence"/>
</dbReference>
<evidence type="ECO:0000313" key="2">
    <source>
        <dbReference type="EMBL" id="KAF2843612.1"/>
    </source>
</evidence>
<evidence type="ECO:0000313" key="3">
    <source>
        <dbReference type="Proteomes" id="UP000799429"/>
    </source>
</evidence>
<gene>
    <name evidence="2" type="ORF">M501DRAFT_994598</name>
</gene>
<accession>A0A9P4VW11</accession>